<accession>A0ABY5VZ26</accession>
<name>A0ABY5VZ26_9ACTN</name>
<organism evidence="1 2">
    <name type="scientific">Dactylosporangium fulvum</name>
    <dbReference type="NCBI Taxonomy" id="53359"/>
    <lineage>
        <taxon>Bacteria</taxon>
        <taxon>Bacillati</taxon>
        <taxon>Actinomycetota</taxon>
        <taxon>Actinomycetes</taxon>
        <taxon>Micromonosporales</taxon>
        <taxon>Micromonosporaceae</taxon>
        <taxon>Dactylosporangium</taxon>
    </lineage>
</organism>
<reference evidence="1" key="1">
    <citation type="submission" date="2021-04" db="EMBL/GenBank/DDBJ databases">
        <authorList>
            <person name="Hartkoorn R.C."/>
            <person name="Beaudoing E."/>
            <person name="Hot D."/>
        </authorList>
    </citation>
    <scope>NUCLEOTIDE SEQUENCE</scope>
    <source>
        <strain evidence="1">NRRL B-16292</strain>
    </source>
</reference>
<dbReference type="EMBL" id="CP073720">
    <property type="protein sequence ID" value="UWP82385.1"/>
    <property type="molecule type" value="Genomic_DNA"/>
</dbReference>
<protein>
    <submittedName>
        <fullName evidence="1">Uncharacterized protein</fullName>
    </submittedName>
</protein>
<gene>
    <name evidence="1" type="ORF">Dfulv_46315</name>
</gene>
<evidence type="ECO:0000313" key="1">
    <source>
        <dbReference type="EMBL" id="UWP82385.1"/>
    </source>
</evidence>
<proteinExistence type="predicted"/>
<reference evidence="1" key="2">
    <citation type="submission" date="2022-09" db="EMBL/GenBank/DDBJ databases">
        <title>Biosynthetic gene clusters of Dactylosporangioum fulvum.</title>
        <authorList>
            <person name="Caradec T."/>
        </authorList>
    </citation>
    <scope>NUCLEOTIDE SEQUENCE</scope>
    <source>
        <strain evidence="1">NRRL B-16292</strain>
    </source>
</reference>
<dbReference type="Proteomes" id="UP001059617">
    <property type="component" value="Chromosome"/>
</dbReference>
<evidence type="ECO:0000313" key="2">
    <source>
        <dbReference type="Proteomes" id="UP001059617"/>
    </source>
</evidence>
<keyword evidence="2" id="KW-1185">Reference proteome</keyword>
<sequence length="84" mass="9529">MTFGYLRAFAWKHVWSWIRRKHPKNNWKELRRCYCVGGWWPSDNGVRLAGVSGRPGAWRCESLSNLDAGLVSAMSAIVIAAPPQ</sequence>